<keyword evidence="11 26" id="KW-1133">Transmembrane helix</keyword>
<evidence type="ECO:0000256" key="20">
    <source>
        <dbReference type="ARBA" id="ARBA00023288"/>
    </source>
</evidence>
<dbReference type="Gene3D" id="3.30.60.270">
    <property type="match status" value="1"/>
</dbReference>
<dbReference type="InterPro" id="IPR031778">
    <property type="entry name" value="Sortilin_N"/>
</dbReference>
<reference evidence="29" key="2">
    <citation type="submission" date="2025-08" db="UniProtKB">
        <authorList>
            <consortium name="Ensembl"/>
        </authorList>
    </citation>
    <scope>IDENTIFICATION</scope>
</reference>
<evidence type="ECO:0000256" key="15">
    <source>
        <dbReference type="ARBA" id="ARBA00023157"/>
    </source>
</evidence>
<evidence type="ECO:0000256" key="22">
    <source>
        <dbReference type="ARBA" id="ARBA00046292"/>
    </source>
</evidence>
<dbReference type="GO" id="GO:0005765">
    <property type="term" value="C:lysosomal membrane"/>
    <property type="evidence" value="ECO:0007669"/>
    <property type="project" value="UniProtKB-SubCell"/>
</dbReference>
<dbReference type="InterPro" id="IPR015943">
    <property type="entry name" value="WD40/YVTN_repeat-like_dom_sf"/>
</dbReference>
<evidence type="ECO:0000256" key="13">
    <source>
        <dbReference type="ARBA" id="ARBA00023136"/>
    </source>
</evidence>
<evidence type="ECO:0000256" key="8">
    <source>
        <dbReference type="ARBA" id="ARBA00022737"/>
    </source>
</evidence>
<feature type="signal peptide" evidence="27">
    <location>
        <begin position="1"/>
        <end position="20"/>
    </location>
</feature>
<evidence type="ECO:0000256" key="16">
    <source>
        <dbReference type="ARBA" id="ARBA00023170"/>
    </source>
</evidence>
<dbReference type="GO" id="GO:0005829">
    <property type="term" value="C:cytosol"/>
    <property type="evidence" value="ECO:0007669"/>
    <property type="project" value="GOC"/>
</dbReference>
<dbReference type="Ensembl" id="ENSENLT00000024300.1">
    <property type="protein sequence ID" value="ENSENLP00000023522.1"/>
    <property type="gene ID" value="ENSENLG00000010648.1"/>
</dbReference>
<evidence type="ECO:0000256" key="19">
    <source>
        <dbReference type="ARBA" id="ARBA00023242"/>
    </source>
</evidence>
<keyword evidence="13 26" id="KW-0472">Membrane</keyword>
<keyword evidence="8" id="KW-0677">Repeat</keyword>
<evidence type="ECO:0000256" key="3">
    <source>
        <dbReference type="ARBA" id="ARBA00004530"/>
    </source>
</evidence>
<proteinExistence type="inferred from homology"/>
<keyword evidence="9" id="KW-0967">Endosome</keyword>
<dbReference type="Gene3D" id="2.130.10.10">
    <property type="entry name" value="YVTN repeat-like/Quinoprotein amine dehydrogenase"/>
    <property type="match status" value="2"/>
</dbReference>
<keyword evidence="6 26" id="KW-0812">Transmembrane</keyword>
<comment type="similarity">
    <text evidence="24">Belongs to the VPS10-related sortilin family. SORT1 subfamily.</text>
</comment>
<keyword evidence="14" id="KW-0564">Palmitate</keyword>
<feature type="domain" description="VPS10" evidence="28">
    <location>
        <begin position="125"/>
        <end position="735"/>
    </location>
</feature>
<dbReference type="GO" id="GO:0006897">
    <property type="term" value="P:endocytosis"/>
    <property type="evidence" value="ECO:0007669"/>
    <property type="project" value="TreeGrafter"/>
</dbReference>
<keyword evidence="4" id="KW-0813">Transport</keyword>
<reference evidence="29" key="3">
    <citation type="submission" date="2025-09" db="UniProtKB">
        <authorList>
            <consortium name="Ensembl"/>
        </authorList>
    </citation>
    <scope>IDENTIFICATION</scope>
</reference>
<keyword evidence="7 27" id="KW-0732">Signal</keyword>
<dbReference type="SMART" id="SM00602">
    <property type="entry name" value="VPS10"/>
    <property type="match status" value="1"/>
</dbReference>
<evidence type="ECO:0000313" key="30">
    <source>
        <dbReference type="Proteomes" id="UP000472264"/>
    </source>
</evidence>
<gene>
    <name evidence="29" type="primary">sort1b</name>
</gene>
<evidence type="ECO:0000256" key="11">
    <source>
        <dbReference type="ARBA" id="ARBA00022989"/>
    </source>
</evidence>
<organism evidence="29 30">
    <name type="scientific">Echeneis naucrates</name>
    <name type="common">Live sharksucker</name>
    <dbReference type="NCBI Taxonomy" id="173247"/>
    <lineage>
        <taxon>Eukaryota</taxon>
        <taxon>Metazoa</taxon>
        <taxon>Chordata</taxon>
        <taxon>Craniata</taxon>
        <taxon>Vertebrata</taxon>
        <taxon>Euteleostomi</taxon>
        <taxon>Actinopterygii</taxon>
        <taxon>Neopterygii</taxon>
        <taxon>Teleostei</taxon>
        <taxon>Neoteleostei</taxon>
        <taxon>Acanthomorphata</taxon>
        <taxon>Carangaria</taxon>
        <taxon>Carangiformes</taxon>
        <taxon>Echeneidae</taxon>
        <taxon>Echeneis</taxon>
    </lineage>
</organism>
<evidence type="ECO:0000256" key="12">
    <source>
        <dbReference type="ARBA" id="ARBA00023034"/>
    </source>
</evidence>
<evidence type="ECO:0000256" key="2">
    <source>
        <dbReference type="ARBA" id="ARBA00004352"/>
    </source>
</evidence>
<reference evidence="29" key="1">
    <citation type="submission" date="2021-04" db="EMBL/GenBank/DDBJ databases">
        <authorList>
            <consortium name="Wellcome Sanger Institute Data Sharing"/>
        </authorList>
    </citation>
    <scope>NUCLEOTIDE SEQUENCE [LARGE SCALE GENOMIC DNA]</scope>
</reference>
<dbReference type="InterPro" id="IPR006581">
    <property type="entry name" value="VPS10"/>
</dbReference>
<evidence type="ECO:0000256" key="26">
    <source>
        <dbReference type="SAM" id="Phobius"/>
    </source>
</evidence>
<feature type="transmembrane region" description="Helical" evidence="26">
    <location>
        <begin position="749"/>
        <end position="770"/>
    </location>
</feature>
<evidence type="ECO:0000256" key="21">
    <source>
        <dbReference type="ARBA" id="ARBA00037814"/>
    </source>
</evidence>
<evidence type="ECO:0000256" key="10">
    <source>
        <dbReference type="ARBA" id="ARBA00022824"/>
    </source>
</evidence>
<dbReference type="PANTHER" id="PTHR12106:SF44">
    <property type="entry name" value="SORTILIN 1B"/>
    <property type="match status" value="1"/>
</dbReference>
<name>A0A665UWS8_ECHNA</name>
<evidence type="ECO:0000256" key="24">
    <source>
        <dbReference type="ARBA" id="ARBA00061605"/>
    </source>
</evidence>
<dbReference type="Pfam" id="PF15902">
    <property type="entry name" value="Sortilin-Vps10"/>
    <property type="match status" value="1"/>
</dbReference>
<dbReference type="GO" id="GO:0031965">
    <property type="term" value="C:nuclear membrane"/>
    <property type="evidence" value="ECO:0007669"/>
    <property type="project" value="UniProtKB-SubCell"/>
</dbReference>
<evidence type="ECO:0000256" key="7">
    <source>
        <dbReference type="ARBA" id="ARBA00022729"/>
    </source>
</evidence>
<evidence type="ECO:0000256" key="23">
    <source>
        <dbReference type="ARBA" id="ARBA00060431"/>
    </source>
</evidence>
<dbReference type="AlphaFoldDB" id="A0A665UWS8"/>
<keyword evidence="5" id="KW-1003">Cell membrane</keyword>
<evidence type="ECO:0000259" key="28">
    <source>
        <dbReference type="SMART" id="SM00602"/>
    </source>
</evidence>
<evidence type="ECO:0000256" key="6">
    <source>
        <dbReference type="ARBA" id="ARBA00022692"/>
    </source>
</evidence>
<dbReference type="GO" id="GO:0032580">
    <property type="term" value="C:Golgi cisterna membrane"/>
    <property type="evidence" value="ECO:0007669"/>
    <property type="project" value="UniProtKB-SubCell"/>
</dbReference>
<dbReference type="GO" id="GO:0006895">
    <property type="term" value="P:Golgi to endosome transport"/>
    <property type="evidence" value="ECO:0007669"/>
    <property type="project" value="TreeGrafter"/>
</dbReference>
<dbReference type="SUPFAM" id="SSF110296">
    <property type="entry name" value="Oligoxyloglucan reducing end-specific cellobiohydrolase"/>
    <property type="match status" value="2"/>
</dbReference>
<keyword evidence="19" id="KW-0539">Nucleus</keyword>
<dbReference type="PANTHER" id="PTHR12106">
    <property type="entry name" value="SORTILIN RELATED"/>
    <property type="match status" value="1"/>
</dbReference>
<evidence type="ECO:0000256" key="25">
    <source>
        <dbReference type="ARBA" id="ARBA00068731"/>
    </source>
</evidence>
<dbReference type="CDD" id="cd15482">
    <property type="entry name" value="Sialidase_non-viral"/>
    <property type="match status" value="1"/>
</dbReference>
<dbReference type="GO" id="GO:0010008">
    <property type="term" value="C:endosome membrane"/>
    <property type="evidence" value="ECO:0007669"/>
    <property type="project" value="UniProtKB-SubCell"/>
</dbReference>
<dbReference type="Pfam" id="PF15901">
    <property type="entry name" value="Sortilin_C"/>
    <property type="match status" value="1"/>
</dbReference>
<evidence type="ECO:0000256" key="18">
    <source>
        <dbReference type="ARBA" id="ARBA00023228"/>
    </source>
</evidence>
<dbReference type="Proteomes" id="UP000472264">
    <property type="component" value="Chromosome 7"/>
</dbReference>
<evidence type="ECO:0000256" key="27">
    <source>
        <dbReference type="SAM" id="SignalP"/>
    </source>
</evidence>
<keyword evidence="17" id="KW-0325">Glycoprotein</keyword>
<comment type="subcellular location">
    <subcellularLocation>
        <location evidence="21">Cell membrane</location>
        <topology evidence="21">Single-pass type I membrane protein</topology>
        <orientation evidence="21">Extracellular side</orientation>
    </subcellularLocation>
    <subcellularLocation>
        <location evidence="1">Endoplasmic reticulum membrane</location>
        <topology evidence="1">Single-pass type I membrane protein</topology>
    </subcellularLocation>
    <subcellularLocation>
        <location evidence="3">Endosome membrane</location>
        <topology evidence="3">Single-pass type I membrane protein</topology>
    </subcellularLocation>
    <subcellularLocation>
        <location evidence="23">Golgi apparatus</location>
        <location evidence="23">Golgi stack membrane</location>
        <topology evidence="23">Single-pass type I membrane protein</topology>
    </subcellularLocation>
    <subcellularLocation>
        <location evidence="2">Lysosome membrane</location>
        <topology evidence="2">Single-pass type I membrane protein</topology>
    </subcellularLocation>
    <subcellularLocation>
        <location evidence="22">Nucleus membrane</location>
        <topology evidence="22">Single-pass type I membrane protein</topology>
    </subcellularLocation>
</comment>
<dbReference type="InterPro" id="IPR050310">
    <property type="entry name" value="VPS10-sortilin"/>
</dbReference>
<dbReference type="InterPro" id="IPR031777">
    <property type="entry name" value="Sortilin_C"/>
</dbReference>
<dbReference type="GO" id="GO:0016050">
    <property type="term" value="P:vesicle organization"/>
    <property type="evidence" value="ECO:0007669"/>
    <property type="project" value="TreeGrafter"/>
</dbReference>
<keyword evidence="12" id="KW-0333">Golgi apparatus</keyword>
<protein>
    <recommendedName>
        <fullName evidence="25">Sortilin</fullName>
    </recommendedName>
</protein>
<dbReference type="FunFam" id="2.130.10.10:FF:000802">
    <property type="entry name" value="Sortilin"/>
    <property type="match status" value="1"/>
</dbReference>
<keyword evidence="15" id="KW-1015">Disulfide bond</keyword>
<keyword evidence="16" id="KW-0675">Receptor</keyword>
<keyword evidence="10" id="KW-0256">Endoplasmic reticulum</keyword>
<dbReference type="Gene3D" id="2.10.70.80">
    <property type="match status" value="1"/>
</dbReference>
<evidence type="ECO:0000313" key="29">
    <source>
        <dbReference type="Ensembl" id="ENSENLP00000023522.1"/>
    </source>
</evidence>
<keyword evidence="20" id="KW-0449">Lipoprotein</keyword>
<feature type="chain" id="PRO_5025537095" description="Sortilin" evidence="27">
    <location>
        <begin position="21"/>
        <end position="825"/>
    </location>
</feature>
<dbReference type="GO" id="GO:0005886">
    <property type="term" value="C:plasma membrane"/>
    <property type="evidence" value="ECO:0007669"/>
    <property type="project" value="UniProtKB-SubCell"/>
</dbReference>
<evidence type="ECO:0000256" key="4">
    <source>
        <dbReference type="ARBA" id="ARBA00022448"/>
    </source>
</evidence>
<dbReference type="GO" id="GO:0005789">
    <property type="term" value="C:endoplasmic reticulum membrane"/>
    <property type="evidence" value="ECO:0007669"/>
    <property type="project" value="UniProtKB-SubCell"/>
</dbReference>
<evidence type="ECO:0000256" key="1">
    <source>
        <dbReference type="ARBA" id="ARBA00004115"/>
    </source>
</evidence>
<dbReference type="FunFam" id="3.30.60.270:FF:000004">
    <property type="entry name" value="Sortilin"/>
    <property type="match status" value="1"/>
</dbReference>
<evidence type="ECO:0000256" key="17">
    <source>
        <dbReference type="ARBA" id="ARBA00023180"/>
    </source>
</evidence>
<evidence type="ECO:0000256" key="14">
    <source>
        <dbReference type="ARBA" id="ARBA00023139"/>
    </source>
</evidence>
<evidence type="ECO:0000256" key="9">
    <source>
        <dbReference type="ARBA" id="ARBA00022753"/>
    </source>
</evidence>
<sequence length="825" mass="91726">MVRRWLHWALLFSVSTLAAGLDSQLGSRASGQAAFVKRNTGGEERAAKPVRRALLPAWLSPPLHHKIHRRSADQGDSCRALQEYGTKLADNTHRYTFNDLSGSVSLAWVGDASGVILALTTFQVPFFLIRLGQSKLYRSENYGKSFQDVTSLINNTFIRSEFGIAIGPENSGKVILTGDVSGGHGSRIFVSNDFGKSFTHRDLPFIPLMQITYNPDDSNVLLALSNNNEIWLSEDFGRNWKKVHDMVFTHAYLHIAVIFQNCAYLLSGERGMLELRRTTDYGKTIKTVATKIYSFGLGGRFLFASVMTGKGTLRMIHVSVDQGETWNMAQLPPVGHEQFYSILAANDEMVFMHVDEPGDTGFGTIYVSDDRGTVYSKSLERHLYTTTGGDTDFTNVTSLRGVFITSVLAEGDSVQSVVSFDQGGEWVPLRKPANSKCDATAKDPEKCSLHIHAAYSTAMKLNVPMLPLSEPNAVGLILAHGSVGDAISVMRPDVYVSDDGGYTWIKALSGPHHYAILDSGGLLVAVEHSSNQPVNQIKFSTDEGQCWGVYNFTDDPIYFTGLASEPGARSMNVSIWGYRDSLVSQYWISITIDFRDLLTRDCGDKDYVQWLAHSDDISDPNDGCMLGYKEKFLRLRKDSVCWNGRNYQVNTQPTPCPCTLDDFLCDFGYYRQENSSVCVEQPDLRGKVLEFCLHGKEEQLQTSGYRKIPGDKCEGGQMPERKEIDLSKRCVSDLVGPELLVNHQTSKSVPIVITIIIVMLLSIAVGVIFVKKYVCGGRFLVHRYSVLQQHVEDNVAEGIDDPLETNHVQNGKIEFHDDSDEDLLE</sequence>
<keyword evidence="18" id="KW-0458">Lysosome</keyword>
<accession>A0A665UWS8</accession>
<keyword evidence="30" id="KW-1185">Reference proteome</keyword>
<evidence type="ECO:0000256" key="5">
    <source>
        <dbReference type="ARBA" id="ARBA00022475"/>
    </source>
</evidence>